<evidence type="ECO:0000256" key="1">
    <source>
        <dbReference type="ARBA" id="ARBA00009437"/>
    </source>
</evidence>
<dbReference type="InterPro" id="IPR036390">
    <property type="entry name" value="WH_DNA-bd_sf"/>
</dbReference>
<dbReference type="InterPro" id="IPR036388">
    <property type="entry name" value="WH-like_DNA-bd_sf"/>
</dbReference>
<dbReference type="InterPro" id="IPR005119">
    <property type="entry name" value="LysR_subst-bd"/>
</dbReference>
<accession>A0A6N3H1V7</accession>
<dbReference type="RefSeq" id="WP_156684844.1">
    <property type="nucleotide sequence ID" value="NZ_JADMPA010000084.1"/>
</dbReference>
<dbReference type="PRINTS" id="PR00039">
    <property type="entry name" value="HTHLYSR"/>
</dbReference>
<dbReference type="SUPFAM" id="SSF46785">
    <property type="entry name" value="Winged helix' DNA-binding domain"/>
    <property type="match status" value="1"/>
</dbReference>
<comment type="similarity">
    <text evidence="1">Belongs to the LysR transcriptional regulatory family.</text>
</comment>
<sequence length="317" mass="36121">MLNEMKYVYAVYQEKSFSKAARKLQVSQPALSKMVRKVEKDIGVIIFDRSTIPVTVTREGAFYIKSIEDIMFIQRNLKSYFMDLKNLNTGNLSLGGSSFFCSFVFPGLIGRFREKYPNVVINLMEGNVGELREGLENETVDLVIETATDVGSNIERFFYNHEKIILAVPTRYQVNKRLQPYRLSYQDILTGRFADSETEAVPLYELREVPFITMKPGNDMYQRSSQICRNAGYTMNTVLLVDQVLTSVNIASNGVGAVFIRSDIVSCMPENEMLTYYKIGDPLATRPVSFAIKKGKYTTSAMREFMKMAGVEKKEEE</sequence>
<keyword evidence="3" id="KW-0238">DNA-binding</keyword>
<dbReference type="InterPro" id="IPR000847">
    <property type="entry name" value="LysR_HTH_N"/>
</dbReference>
<dbReference type="PANTHER" id="PTHR30419">
    <property type="entry name" value="HTH-TYPE TRANSCRIPTIONAL REGULATOR YBHD"/>
    <property type="match status" value="1"/>
</dbReference>
<keyword evidence="4" id="KW-0804">Transcription</keyword>
<dbReference type="Pfam" id="PF00126">
    <property type="entry name" value="HTH_1"/>
    <property type="match status" value="1"/>
</dbReference>
<reference evidence="6" key="1">
    <citation type="submission" date="2019-11" db="EMBL/GenBank/DDBJ databases">
        <authorList>
            <person name="Feng L."/>
        </authorList>
    </citation>
    <scope>NUCLEOTIDE SEQUENCE</scope>
    <source>
        <strain evidence="6">CsymbiosumLFYP84</strain>
    </source>
</reference>
<proteinExistence type="inferred from homology"/>
<dbReference type="GO" id="GO:0005829">
    <property type="term" value="C:cytosol"/>
    <property type="evidence" value="ECO:0007669"/>
    <property type="project" value="TreeGrafter"/>
</dbReference>
<evidence type="ECO:0000259" key="5">
    <source>
        <dbReference type="PROSITE" id="PS50931"/>
    </source>
</evidence>
<evidence type="ECO:0000256" key="2">
    <source>
        <dbReference type="ARBA" id="ARBA00023015"/>
    </source>
</evidence>
<gene>
    <name evidence="6" type="primary">cynR_21</name>
    <name evidence="6" type="ORF">CSLFYP84_03464</name>
</gene>
<organism evidence="6">
    <name type="scientific">Clostridium symbiosum</name>
    <name type="common">Bacteroides symbiosus</name>
    <dbReference type="NCBI Taxonomy" id="1512"/>
    <lineage>
        <taxon>Bacteria</taxon>
        <taxon>Bacillati</taxon>
        <taxon>Bacillota</taxon>
        <taxon>Clostridia</taxon>
        <taxon>Lachnospirales</taxon>
        <taxon>Lachnospiraceae</taxon>
        <taxon>Otoolea</taxon>
    </lineage>
</organism>
<dbReference type="InterPro" id="IPR050950">
    <property type="entry name" value="HTH-type_LysR_regulators"/>
</dbReference>
<dbReference type="Gene3D" id="3.40.190.290">
    <property type="match status" value="1"/>
</dbReference>
<dbReference type="Pfam" id="PF03466">
    <property type="entry name" value="LysR_substrate"/>
    <property type="match status" value="1"/>
</dbReference>
<dbReference type="PROSITE" id="PS50931">
    <property type="entry name" value="HTH_LYSR"/>
    <property type="match status" value="1"/>
</dbReference>
<keyword evidence="2" id="KW-0805">Transcription regulation</keyword>
<dbReference type="EMBL" id="CACRUA010000048">
    <property type="protein sequence ID" value="VYU70914.1"/>
    <property type="molecule type" value="Genomic_DNA"/>
</dbReference>
<dbReference type="AlphaFoldDB" id="A0A6N3H1V7"/>
<dbReference type="GO" id="GO:0003677">
    <property type="term" value="F:DNA binding"/>
    <property type="evidence" value="ECO:0007669"/>
    <property type="project" value="UniProtKB-KW"/>
</dbReference>
<feature type="domain" description="HTH lysR-type" evidence="5">
    <location>
        <begin position="1"/>
        <end position="57"/>
    </location>
</feature>
<name>A0A6N3H1V7_CLOSY</name>
<dbReference type="CDD" id="cd05466">
    <property type="entry name" value="PBP2_LTTR_substrate"/>
    <property type="match status" value="1"/>
</dbReference>
<dbReference type="GO" id="GO:0003700">
    <property type="term" value="F:DNA-binding transcription factor activity"/>
    <property type="evidence" value="ECO:0007669"/>
    <property type="project" value="InterPro"/>
</dbReference>
<protein>
    <submittedName>
        <fullName evidence="6">HTH-type transcriptional regulator CynR</fullName>
    </submittedName>
</protein>
<dbReference type="SUPFAM" id="SSF53850">
    <property type="entry name" value="Periplasmic binding protein-like II"/>
    <property type="match status" value="1"/>
</dbReference>
<dbReference type="Gene3D" id="1.10.10.10">
    <property type="entry name" value="Winged helix-like DNA-binding domain superfamily/Winged helix DNA-binding domain"/>
    <property type="match status" value="1"/>
</dbReference>
<evidence type="ECO:0000256" key="3">
    <source>
        <dbReference type="ARBA" id="ARBA00023125"/>
    </source>
</evidence>
<evidence type="ECO:0000256" key="4">
    <source>
        <dbReference type="ARBA" id="ARBA00023163"/>
    </source>
</evidence>
<evidence type="ECO:0000313" key="6">
    <source>
        <dbReference type="EMBL" id="VYU70914.1"/>
    </source>
</evidence>
<dbReference type="PANTHER" id="PTHR30419:SF8">
    <property type="entry name" value="NITROGEN ASSIMILATION TRANSCRIPTIONAL ACTIVATOR-RELATED"/>
    <property type="match status" value="1"/>
</dbReference>